<proteinExistence type="predicted"/>
<keyword evidence="3" id="KW-1185">Reference proteome</keyword>
<gene>
    <name evidence="2" type="ORF">HC757_06690</name>
</gene>
<feature type="chain" id="PRO_5037697997" evidence="1">
    <location>
        <begin position="27"/>
        <end position="85"/>
    </location>
</feature>
<protein>
    <submittedName>
        <fullName evidence="2">Uncharacterized protein</fullName>
    </submittedName>
</protein>
<reference evidence="2" key="1">
    <citation type="submission" date="2020-04" db="EMBL/GenBank/DDBJ databases">
        <title>Description of Shewanella salipaludis sp. nov., isolated from a salt marsh.</title>
        <authorList>
            <person name="Park S."/>
            <person name="Yoon J.-H."/>
        </authorList>
    </citation>
    <scope>NUCLEOTIDE SEQUENCE</scope>
    <source>
        <strain evidence="2">SHSM-M6</strain>
    </source>
</reference>
<dbReference type="AlphaFoldDB" id="A0A972FSE6"/>
<sequence length="85" mass="9248">MKILSSLPFSAKILIASALMSFTSFAAEEETLPMATDADVAELTAACQQMAAEDQVEDADLPQYLLDCVNDQLTEMGYQTLPELK</sequence>
<dbReference type="RefSeq" id="WP_169563533.1">
    <property type="nucleotide sequence ID" value="NZ_JAAXYH010000003.1"/>
</dbReference>
<dbReference type="EMBL" id="JAAXYH010000003">
    <property type="protein sequence ID" value="NMH64856.1"/>
    <property type="molecule type" value="Genomic_DNA"/>
</dbReference>
<evidence type="ECO:0000256" key="1">
    <source>
        <dbReference type="SAM" id="SignalP"/>
    </source>
</evidence>
<evidence type="ECO:0000313" key="2">
    <source>
        <dbReference type="EMBL" id="NMH64856.1"/>
    </source>
</evidence>
<feature type="signal peptide" evidence="1">
    <location>
        <begin position="1"/>
        <end position="26"/>
    </location>
</feature>
<dbReference type="Proteomes" id="UP000737113">
    <property type="component" value="Unassembled WGS sequence"/>
</dbReference>
<accession>A0A972FSE6</accession>
<evidence type="ECO:0000313" key="3">
    <source>
        <dbReference type="Proteomes" id="UP000737113"/>
    </source>
</evidence>
<organism evidence="2 3">
    <name type="scientific">Shewanella salipaludis</name>
    <dbReference type="NCBI Taxonomy" id="2723052"/>
    <lineage>
        <taxon>Bacteria</taxon>
        <taxon>Pseudomonadati</taxon>
        <taxon>Pseudomonadota</taxon>
        <taxon>Gammaproteobacteria</taxon>
        <taxon>Alteromonadales</taxon>
        <taxon>Shewanellaceae</taxon>
        <taxon>Shewanella</taxon>
    </lineage>
</organism>
<comment type="caution">
    <text evidence="2">The sequence shown here is derived from an EMBL/GenBank/DDBJ whole genome shotgun (WGS) entry which is preliminary data.</text>
</comment>
<keyword evidence="1" id="KW-0732">Signal</keyword>
<name>A0A972FSE6_9GAMM</name>